<reference evidence="7 8" key="1">
    <citation type="journal article" date="2006" name="Nature">
        <title>Global trends of whole-genome duplications revealed by the ciliate Paramecium tetraurelia.</title>
        <authorList>
            <consortium name="Genoscope"/>
            <person name="Aury J.-M."/>
            <person name="Jaillon O."/>
            <person name="Duret L."/>
            <person name="Noel B."/>
            <person name="Jubin C."/>
            <person name="Porcel B.M."/>
            <person name="Segurens B."/>
            <person name="Daubin V."/>
            <person name="Anthouard V."/>
            <person name="Aiach N."/>
            <person name="Arnaiz O."/>
            <person name="Billaut A."/>
            <person name="Beisson J."/>
            <person name="Blanc I."/>
            <person name="Bouhouche K."/>
            <person name="Camara F."/>
            <person name="Duharcourt S."/>
            <person name="Guigo R."/>
            <person name="Gogendeau D."/>
            <person name="Katinka M."/>
            <person name="Keller A.-M."/>
            <person name="Kissmehl R."/>
            <person name="Klotz C."/>
            <person name="Koll F."/>
            <person name="Le Moue A."/>
            <person name="Lepere C."/>
            <person name="Malinsky S."/>
            <person name="Nowacki M."/>
            <person name="Nowak J.K."/>
            <person name="Plattner H."/>
            <person name="Poulain J."/>
            <person name="Ruiz F."/>
            <person name="Serrano V."/>
            <person name="Zagulski M."/>
            <person name="Dessen P."/>
            <person name="Betermier M."/>
            <person name="Weissenbach J."/>
            <person name="Scarpelli C."/>
            <person name="Schachter V."/>
            <person name="Sperling L."/>
            <person name="Meyer E."/>
            <person name="Cohen J."/>
            <person name="Wincker P."/>
        </authorList>
    </citation>
    <scope>NUCLEOTIDE SEQUENCE [LARGE SCALE GENOMIC DNA]</scope>
    <source>
        <strain evidence="7 8">Stock d4-2</strain>
    </source>
</reference>
<dbReference type="InterPro" id="IPR015894">
    <property type="entry name" value="Guanylate-bd_N"/>
</dbReference>
<dbReference type="CDD" id="cd01851">
    <property type="entry name" value="GBP"/>
    <property type="match status" value="1"/>
</dbReference>
<evidence type="ECO:0000313" key="8">
    <source>
        <dbReference type="Proteomes" id="UP000000600"/>
    </source>
</evidence>
<dbReference type="InParanoid" id="A0BP55"/>
<evidence type="ECO:0000313" key="7">
    <source>
        <dbReference type="EMBL" id="CAK60322.1"/>
    </source>
</evidence>
<dbReference type="GO" id="GO:0005525">
    <property type="term" value="F:GTP binding"/>
    <property type="evidence" value="ECO:0000318"/>
    <property type="project" value="GO_Central"/>
</dbReference>
<evidence type="ECO:0000256" key="5">
    <source>
        <dbReference type="SAM" id="MobiDB-lite"/>
    </source>
</evidence>
<keyword evidence="1" id="KW-0547">Nucleotide-binding</keyword>
<evidence type="ECO:0000256" key="4">
    <source>
        <dbReference type="SAM" id="Coils"/>
    </source>
</evidence>
<dbReference type="PANTHER" id="PTHR10751">
    <property type="entry name" value="GUANYLATE BINDING PROTEIN"/>
    <property type="match status" value="1"/>
</dbReference>
<gene>
    <name evidence="7" type="ORF">GSPATT00005071001</name>
</gene>
<evidence type="ECO:0000256" key="1">
    <source>
        <dbReference type="ARBA" id="ARBA00022741"/>
    </source>
</evidence>
<dbReference type="Proteomes" id="UP000000600">
    <property type="component" value="Unassembled WGS sequence"/>
</dbReference>
<feature type="compositionally biased region" description="Polar residues" evidence="5">
    <location>
        <begin position="798"/>
        <end position="815"/>
    </location>
</feature>
<feature type="region of interest" description="Disordered" evidence="5">
    <location>
        <begin position="778"/>
        <end position="823"/>
    </location>
</feature>
<dbReference type="EMBL" id="CT868008">
    <property type="protein sequence ID" value="CAK60322.1"/>
    <property type="molecule type" value="Genomic_DNA"/>
</dbReference>
<comment type="similarity">
    <text evidence="3">Belongs to the TRAFAC class dynamin-like GTPase superfamily. GB1/RHD3 GTPase family.</text>
</comment>
<proteinExistence type="inferred from homology"/>
<dbReference type="FunFam" id="3.40.50.300:FF:001470">
    <property type="entry name" value="Interferon-induced guanylate-binding protein 1"/>
    <property type="match status" value="1"/>
</dbReference>
<dbReference type="HOGENOM" id="CLU_016474_0_0_1"/>
<keyword evidence="8" id="KW-1185">Reference proteome</keyword>
<dbReference type="eggNOG" id="KOG2037">
    <property type="taxonomic scope" value="Eukaryota"/>
</dbReference>
<dbReference type="OMA" id="QPTCHIL"/>
<feature type="coiled-coil region" evidence="4">
    <location>
        <begin position="496"/>
        <end position="644"/>
    </location>
</feature>
<dbReference type="SUPFAM" id="SSF52540">
    <property type="entry name" value="P-loop containing nucleoside triphosphate hydrolases"/>
    <property type="match status" value="1"/>
</dbReference>
<protein>
    <recommendedName>
        <fullName evidence="6">GB1/RHD3-type G domain-containing protein</fullName>
    </recommendedName>
</protein>
<evidence type="ECO:0000259" key="6">
    <source>
        <dbReference type="PROSITE" id="PS51715"/>
    </source>
</evidence>
<feature type="compositionally biased region" description="Basic and acidic residues" evidence="5">
    <location>
        <begin position="781"/>
        <end position="797"/>
    </location>
</feature>
<dbReference type="AlphaFoldDB" id="A0BP55"/>
<organism evidence="7 8">
    <name type="scientific">Paramecium tetraurelia</name>
    <dbReference type="NCBI Taxonomy" id="5888"/>
    <lineage>
        <taxon>Eukaryota</taxon>
        <taxon>Sar</taxon>
        <taxon>Alveolata</taxon>
        <taxon>Ciliophora</taxon>
        <taxon>Intramacronucleata</taxon>
        <taxon>Oligohymenophorea</taxon>
        <taxon>Peniculida</taxon>
        <taxon>Parameciidae</taxon>
        <taxon>Paramecium</taxon>
    </lineage>
</organism>
<feature type="domain" description="GB1/RHD3-type G" evidence="6">
    <location>
        <begin position="38"/>
        <end position="281"/>
    </location>
</feature>
<dbReference type="InterPro" id="IPR027417">
    <property type="entry name" value="P-loop_NTPase"/>
</dbReference>
<dbReference type="PROSITE" id="PS51715">
    <property type="entry name" value="G_GB1_RHD3"/>
    <property type="match status" value="1"/>
</dbReference>
<dbReference type="Pfam" id="PF02263">
    <property type="entry name" value="GBP"/>
    <property type="match status" value="1"/>
</dbReference>
<dbReference type="KEGG" id="ptm:GSPATT00005071001"/>
<evidence type="ECO:0000256" key="3">
    <source>
        <dbReference type="PROSITE-ProRule" id="PRU01052"/>
    </source>
</evidence>
<sequence>MNKGPRAMKISVIISIISSELKLEQEAIEIIQSFTDKCKNFAVVVVVGKYRTGKSYLINQVLLQQNQGFNVGSTVNACTKGLWMWSDIIYFESGRSKEPIPAILIDTEGIGSLEEEQNHDVKIFLLAMLMSSYFIYNSVGTIDDMALQNLGLIVNLTKMLQKTDESTQKDLFETFPSFLWILRDFTLRLEDEFGNKITPKDYLENALKPLKGFSETIENKNKIRRHITQFFQERDCMTLVRPTQDEKDLQHLSSLKFTELRTEFQEQLTALRKKFSYKISLKQYKGKPTTPFSFVEMCKHFVNTINEGNMPVIETQWQMICKQELNRTLIGGLKIYKDSIDELLQQNGVSQEQLEKSHHIVLQPIYLQFVRKVKYYLENNCLDKESEEFSTAKKMIKQQIQELYVDAQQRLNKKHEEQLEEIKIQFLNKLNEQQQQENIWELVVELNQKQTMIWNSGANQNLQIDYIQQIQQNVMNKIQYEFKKLSLQLKQQCDNGNQIQEDIKEQKQRYKKQEADLYEKITQMEKDKNQLRVELESEKNKNLRQQQQILQSQTTVDNKVSEYMNKLKQIERSYNDQLNEKDVLIQNSELKQKQYQNELDKVKALQKQQDNLNQQEIANLRREIERLKDEISDKSETITKLKQSLAETENVSQYSSLQPSRRIKNQDEHNTSTFNKDLYEYQISTLQAQLDEQKKLTQNLFDAFNSQNNLQRSIYDNMSQSQNMMNNNKLYQFLNVIHQLIGQFVGKTDEREGKDFKSLIQKLFNLFEDNDNSFINNNLTDRPKLKNSESQRIEKTMSSESPKNSNLSNCQNINPFRSPDQPKYQNTKMTIMQMFMQHKNKEKDQEKLRKSAQLENVLKNRNNMHVQRKMC</sequence>
<dbReference type="OrthoDB" id="2135133at2759"/>
<dbReference type="GeneID" id="5013504"/>
<keyword evidence="2" id="KW-0342">GTP-binding</keyword>
<name>A0BP55_PARTE</name>
<accession>A0BP55</accession>
<feature type="coiled-coil region" evidence="4">
    <location>
        <begin position="397"/>
        <end position="436"/>
    </location>
</feature>
<dbReference type="GO" id="GO:0003924">
    <property type="term" value="F:GTPase activity"/>
    <property type="evidence" value="ECO:0000318"/>
    <property type="project" value="GO_Central"/>
</dbReference>
<dbReference type="RefSeq" id="XP_001427720.1">
    <property type="nucleotide sequence ID" value="XM_001427683.1"/>
</dbReference>
<dbReference type="Gene3D" id="3.40.50.300">
    <property type="entry name" value="P-loop containing nucleotide triphosphate hydrolases"/>
    <property type="match status" value="1"/>
</dbReference>
<keyword evidence="4" id="KW-0175">Coiled coil</keyword>
<evidence type="ECO:0000256" key="2">
    <source>
        <dbReference type="ARBA" id="ARBA00023134"/>
    </source>
</evidence>
<dbReference type="InterPro" id="IPR030386">
    <property type="entry name" value="G_GB1_RHD3_dom"/>
</dbReference>